<dbReference type="AlphaFoldDB" id="A0A645CEM9"/>
<reference evidence="2" key="1">
    <citation type="submission" date="2019-08" db="EMBL/GenBank/DDBJ databases">
        <authorList>
            <person name="Kucharzyk K."/>
            <person name="Murdoch R.W."/>
            <person name="Higgins S."/>
            <person name="Loffler F."/>
        </authorList>
    </citation>
    <scope>NUCLEOTIDE SEQUENCE</scope>
</reference>
<proteinExistence type="predicted"/>
<dbReference type="Pfam" id="PF00078">
    <property type="entry name" value="RVT_1"/>
    <property type="match status" value="1"/>
</dbReference>
<dbReference type="InterPro" id="IPR003615">
    <property type="entry name" value="HNH_nuc"/>
</dbReference>
<feature type="domain" description="Reverse transcriptase" evidence="1">
    <location>
        <begin position="1"/>
        <end position="95"/>
    </location>
</feature>
<dbReference type="PROSITE" id="PS50878">
    <property type="entry name" value="RT_POL"/>
    <property type="match status" value="1"/>
</dbReference>
<evidence type="ECO:0000259" key="1">
    <source>
        <dbReference type="PROSITE" id="PS50878"/>
    </source>
</evidence>
<dbReference type="InterPro" id="IPR043502">
    <property type="entry name" value="DNA/RNA_pol_sf"/>
</dbReference>
<comment type="caution">
    <text evidence="2">The sequence shown here is derived from an EMBL/GenBank/DDBJ whole genome shotgun (WGS) entry which is preliminary data.</text>
</comment>
<organism evidence="2">
    <name type="scientific">bioreactor metagenome</name>
    <dbReference type="NCBI Taxonomy" id="1076179"/>
    <lineage>
        <taxon>unclassified sequences</taxon>
        <taxon>metagenomes</taxon>
        <taxon>ecological metagenomes</taxon>
    </lineage>
</organism>
<accession>A0A645CEM9</accession>
<dbReference type="SUPFAM" id="SSF56672">
    <property type="entry name" value="DNA/RNA polymerases"/>
    <property type="match status" value="2"/>
</dbReference>
<evidence type="ECO:0000313" key="2">
    <source>
        <dbReference type="EMBL" id="MPM75374.1"/>
    </source>
</evidence>
<dbReference type="CDD" id="cd00085">
    <property type="entry name" value="HNHc"/>
    <property type="match status" value="1"/>
</dbReference>
<name>A0A645CEM9_9ZZZZ</name>
<sequence>MPTKRQYAVGVSQNGSLIHSSRYGSLRAKTQLKECHIVRYADDFRIFCKTRGDAQRLYFATKDWLHHRLGLEVNEQKSQIVNLKKRYSEFLGFKMKLDRRGTKKNGEPKYIVQSHITEKSAEKIAQKARELIYNIQNPADRNEQFQATYFYNSFVIGVHNYYDMATHVQKDFRKIAFPIHKSLKVRLRDRLKTKKQLEQKKIKSTVPKHIQEAYGKSQQLRFVGNDKVLVPIGYVSHKKPIAKGRTVNKFTPEGRECIHKGLERIDKNILHYLMRNPVRYRSIEFNDNRLSLYCAQQGKCAVRGIFLDRDDVYCHHRTPRHLGGKDNYKNLIIVSEVIHKLIHANSEETIFKLLRGLNLGQAQIRKLNQLRKLAIVESCFVISDVIPDGAPCERKLSCTVLSGGKSRD</sequence>
<protein>
    <recommendedName>
        <fullName evidence="1">Reverse transcriptase domain-containing protein</fullName>
    </recommendedName>
</protein>
<dbReference type="EMBL" id="VSSQ01026584">
    <property type="protein sequence ID" value="MPM75374.1"/>
    <property type="molecule type" value="Genomic_DNA"/>
</dbReference>
<gene>
    <name evidence="2" type="ORF">SDC9_122366</name>
</gene>
<dbReference type="InterPro" id="IPR000477">
    <property type="entry name" value="RT_dom"/>
</dbReference>